<evidence type="ECO:0000313" key="3">
    <source>
        <dbReference type="Proteomes" id="UP000076727"/>
    </source>
</evidence>
<proteinExistence type="predicted"/>
<feature type="compositionally biased region" description="Polar residues" evidence="1">
    <location>
        <begin position="197"/>
        <end position="216"/>
    </location>
</feature>
<dbReference type="Proteomes" id="UP000076727">
    <property type="component" value="Unassembled WGS sequence"/>
</dbReference>
<sequence length="216" mass="24216">MRTLIGMTHGRYIWASLRVGDWVLGEHFVNKTWPQALDVIEGKSRLQLLAQSIFRTIQANESYIDSAVGYKQIRDHVLQVLIHLIATPLRPRGRCSGENHKNSFSAKTKAKSTAAVNEAAGMSHKFAEIFESDPSRPLYDFDSWGCILHAYIQGRRPTRGISRRRPLRGERVPVEVIQGHVRLRPPGQVGSRKSRIHSSTCSHTTSLPRGSLGVTT</sequence>
<keyword evidence="3" id="KW-1185">Reference proteome</keyword>
<protein>
    <submittedName>
        <fullName evidence="2">Uncharacterized protein</fullName>
    </submittedName>
</protein>
<organism evidence="2 3">
    <name type="scientific">Daedalea quercina L-15889</name>
    <dbReference type="NCBI Taxonomy" id="1314783"/>
    <lineage>
        <taxon>Eukaryota</taxon>
        <taxon>Fungi</taxon>
        <taxon>Dikarya</taxon>
        <taxon>Basidiomycota</taxon>
        <taxon>Agaricomycotina</taxon>
        <taxon>Agaricomycetes</taxon>
        <taxon>Polyporales</taxon>
        <taxon>Fomitopsis</taxon>
    </lineage>
</organism>
<dbReference type="STRING" id="1314783.A0A165SG87"/>
<dbReference type="EMBL" id="KV429043">
    <property type="protein sequence ID" value="KZT71937.1"/>
    <property type="molecule type" value="Genomic_DNA"/>
</dbReference>
<evidence type="ECO:0000256" key="1">
    <source>
        <dbReference type="SAM" id="MobiDB-lite"/>
    </source>
</evidence>
<feature type="region of interest" description="Disordered" evidence="1">
    <location>
        <begin position="184"/>
        <end position="216"/>
    </location>
</feature>
<name>A0A165SG87_9APHY</name>
<dbReference type="AlphaFoldDB" id="A0A165SG87"/>
<accession>A0A165SG87</accession>
<gene>
    <name evidence="2" type="ORF">DAEQUDRAFT_78709</name>
</gene>
<reference evidence="2 3" key="1">
    <citation type="journal article" date="2016" name="Mol. Biol. Evol.">
        <title>Comparative Genomics of Early-Diverging Mushroom-Forming Fungi Provides Insights into the Origins of Lignocellulose Decay Capabilities.</title>
        <authorList>
            <person name="Nagy L.G."/>
            <person name="Riley R."/>
            <person name="Tritt A."/>
            <person name="Adam C."/>
            <person name="Daum C."/>
            <person name="Floudas D."/>
            <person name="Sun H."/>
            <person name="Yadav J.S."/>
            <person name="Pangilinan J."/>
            <person name="Larsson K.H."/>
            <person name="Matsuura K."/>
            <person name="Barry K."/>
            <person name="Labutti K."/>
            <person name="Kuo R."/>
            <person name="Ohm R.A."/>
            <person name="Bhattacharya S.S."/>
            <person name="Shirouzu T."/>
            <person name="Yoshinaga Y."/>
            <person name="Martin F.M."/>
            <person name="Grigoriev I.V."/>
            <person name="Hibbett D.S."/>
        </authorList>
    </citation>
    <scope>NUCLEOTIDE SEQUENCE [LARGE SCALE GENOMIC DNA]</scope>
    <source>
        <strain evidence="2 3">L-15889</strain>
    </source>
</reference>
<evidence type="ECO:0000313" key="2">
    <source>
        <dbReference type="EMBL" id="KZT71937.1"/>
    </source>
</evidence>